<dbReference type="GeneID" id="26040066"/>
<dbReference type="Pfam" id="PF07206">
    <property type="entry name" value="Baculo_LEF-10"/>
    <property type="match status" value="1"/>
</dbReference>
<dbReference type="EMBL" id="KM596836">
    <property type="protein sequence ID" value="AKN80636.1"/>
    <property type="molecule type" value="Genomic_DNA"/>
</dbReference>
<evidence type="ECO:0000313" key="2">
    <source>
        <dbReference type="EMBL" id="AKN80636.1"/>
    </source>
</evidence>
<organism evidence="2 3">
    <name type="scientific">Perigonia lusca single nucleopolyhedrovirus</name>
    <dbReference type="NCBI Taxonomy" id="1675865"/>
    <lineage>
        <taxon>Viruses</taxon>
        <taxon>Viruses incertae sedis</taxon>
        <taxon>Naldaviricetes</taxon>
        <taxon>Lefavirales</taxon>
        <taxon>Baculoviridae</taxon>
        <taxon>Alphabaculovirus</taxon>
        <taxon>Alphabaculovirus peluscae</taxon>
        <taxon>Perigonia lusca nucleopolyhedrovirus</taxon>
    </lineage>
</organism>
<dbReference type="InterPro" id="IPR009855">
    <property type="entry name" value="Baculo_LEF-10"/>
</dbReference>
<sequence>MSSSLCDTDVLDIILKHNLELINDTYIILNVVANNNSSSCIQPMCIGQIDSFKEHQTDKNSMSTSSVSSELPSDQTI</sequence>
<gene>
    <name evidence="2" type="primary">lef-10</name>
</gene>
<keyword evidence="3" id="KW-1185">Reference proteome</keyword>
<dbReference type="OrthoDB" id="26385at10239"/>
<feature type="region of interest" description="Disordered" evidence="1">
    <location>
        <begin position="56"/>
        <end position="77"/>
    </location>
</feature>
<dbReference type="RefSeq" id="YP_009165650.1">
    <property type="nucleotide sequence ID" value="NC_027923.1"/>
</dbReference>
<protein>
    <submittedName>
        <fullName evidence="2">Late expression factor 10</fullName>
    </submittedName>
</protein>
<evidence type="ECO:0000256" key="1">
    <source>
        <dbReference type="SAM" id="MobiDB-lite"/>
    </source>
</evidence>
<reference evidence="2 3" key="1">
    <citation type="journal article" date="2016" name="Sci. Rep.">
        <title>Genome sequence of Perigonia lusca single nucleopolyhedrovirus: insights into the evolution of a nucleotide metabolism enzyme in the family Baculoviridae.</title>
        <authorList>
            <person name="Ardisson-Araujo D.M."/>
            <person name="Lima R.N."/>
            <person name="Melo F.L."/>
            <person name="Clem R.J."/>
            <person name="Huang N."/>
            <person name="Bao S.N."/>
            <person name="Sosa-Gomez D.R."/>
            <person name="Ribeiro B.M."/>
        </authorList>
    </citation>
    <scope>NUCLEOTIDE SEQUENCE [LARGE SCALE GENOMIC DNA]</scope>
</reference>
<proteinExistence type="predicted"/>
<dbReference type="Proteomes" id="UP000204667">
    <property type="component" value="Segment"/>
</dbReference>
<dbReference type="KEGG" id="vg:26040066"/>
<feature type="compositionally biased region" description="Polar residues" evidence="1">
    <location>
        <begin position="59"/>
        <end position="77"/>
    </location>
</feature>
<evidence type="ECO:0000313" key="3">
    <source>
        <dbReference type="Proteomes" id="UP000204667"/>
    </source>
</evidence>
<name>A0A0M3WP00_9ABAC</name>
<accession>A0A0M3WP00</accession>